<protein>
    <recommendedName>
        <fullName evidence="3">DUF4912 domain-containing protein</fullName>
    </recommendedName>
</protein>
<evidence type="ECO:0000313" key="2">
    <source>
        <dbReference type="Proteomes" id="UP000190395"/>
    </source>
</evidence>
<name>A0A1T4P111_9SPIR</name>
<dbReference type="STRING" id="225004.SAMN02745152_01405"/>
<sequence length="231" mass="25968">MEAVKIMETKNITLSHLATLSTADLLSLADEFGIDIPENLNRSFVIRELLETAEELQSESENEDISEVDGEAEVLEKKETLPETYNETEICAVLRNPAWVFVYWDISAADIARLNSDFSFKSLCLRVSFWENADDEKPAESFDVQLGISDRQQYVLLSPGKNFVRLDLVAQYSGGKDDENLAVSRKIELPKGSPVLNSLPGRELDVGELVELSNMKGLLNAHFENHRQSFL</sequence>
<dbReference type="Pfam" id="PF16258">
    <property type="entry name" value="DUF4912"/>
    <property type="match status" value="1"/>
</dbReference>
<organism evidence="1 2">
    <name type="scientific">Treponema berlinense</name>
    <dbReference type="NCBI Taxonomy" id="225004"/>
    <lineage>
        <taxon>Bacteria</taxon>
        <taxon>Pseudomonadati</taxon>
        <taxon>Spirochaetota</taxon>
        <taxon>Spirochaetia</taxon>
        <taxon>Spirochaetales</taxon>
        <taxon>Treponemataceae</taxon>
        <taxon>Treponema</taxon>
    </lineage>
</organism>
<dbReference type="RefSeq" id="WP_078931143.1">
    <property type="nucleotide sequence ID" value="NZ_FUXC01000007.1"/>
</dbReference>
<proteinExistence type="predicted"/>
<reference evidence="1 2" key="1">
    <citation type="submission" date="2017-02" db="EMBL/GenBank/DDBJ databases">
        <authorList>
            <person name="Peterson S.W."/>
        </authorList>
    </citation>
    <scope>NUCLEOTIDE SEQUENCE [LARGE SCALE GENOMIC DNA]</scope>
    <source>
        <strain evidence="1 2">ATCC BAA-909</strain>
    </source>
</reference>
<dbReference type="EMBL" id="FUXC01000007">
    <property type="protein sequence ID" value="SJZ84658.1"/>
    <property type="molecule type" value="Genomic_DNA"/>
</dbReference>
<evidence type="ECO:0000313" key="1">
    <source>
        <dbReference type="EMBL" id="SJZ84658.1"/>
    </source>
</evidence>
<dbReference type="OrthoDB" id="9812700at2"/>
<accession>A0A1T4P111</accession>
<keyword evidence="2" id="KW-1185">Reference proteome</keyword>
<dbReference type="InterPro" id="IPR032585">
    <property type="entry name" value="DUF4912"/>
</dbReference>
<dbReference type="AlphaFoldDB" id="A0A1T4P111"/>
<evidence type="ECO:0008006" key="3">
    <source>
        <dbReference type="Google" id="ProtNLM"/>
    </source>
</evidence>
<dbReference type="GeneID" id="303367639"/>
<gene>
    <name evidence="1" type="ORF">SAMN02745152_01405</name>
</gene>
<dbReference type="Proteomes" id="UP000190395">
    <property type="component" value="Unassembled WGS sequence"/>
</dbReference>